<dbReference type="PANTHER" id="PTHR35848:SF6">
    <property type="entry name" value="CUPIN TYPE-2 DOMAIN-CONTAINING PROTEIN"/>
    <property type="match status" value="1"/>
</dbReference>
<dbReference type="SUPFAM" id="SSF51182">
    <property type="entry name" value="RmlC-like cupins"/>
    <property type="match status" value="1"/>
</dbReference>
<accession>A0ABS2N6S7</accession>
<reference evidence="3 4" key="1">
    <citation type="submission" date="2021-01" db="EMBL/GenBank/DDBJ databases">
        <title>Genomic Encyclopedia of Type Strains, Phase IV (KMG-IV): sequencing the most valuable type-strain genomes for metagenomic binning, comparative biology and taxonomic classification.</title>
        <authorList>
            <person name="Goeker M."/>
        </authorList>
    </citation>
    <scope>NUCLEOTIDE SEQUENCE [LARGE SCALE GENOMIC DNA]</scope>
    <source>
        <strain evidence="3 4">DSM 24834</strain>
    </source>
</reference>
<evidence type="ECO:0000256" key="1">
    <source>
        <dbReference type="ARBA" id="ARBA00022723"/>
    </source>
</evidence>
<evidence type="ECO:0000313" key="4">
    <source>
        <dbReference type="Proteomes" id="UP001646157"/>
    </source>
</evidence>
<gene>
    <name evidence="3" type="ORF">JOC86_000102</name>
</gene>
<dbReference type="InterPro" id="IPR011051">
    <property type="entry name" value="RmlC_Cupin_sf"/>
</dbReference>
<sequence length="113" mass="12881">MSYWKYLDQVEGYFPPGHSGTFNRRIIGKEDGIQRVEMIFGEMEVGGEAEEHSHDDIEQLMYILEGKMYVEIGGEKAELTEGCALSIPPKVSHFVKNSGKSKLRFILIYSPHK</sequence>
<dbReference type="InterPro" id="IPR014710">
    <property type="entry name" value="RmlC-like_jellyroll"/>
</dbReference>
<organism evidence="3 4">
    <name type="scientific">Rossellomorea pakistanensis</name>
    <dbReference type="NCBI Taxonomy" id="992288"/>
    <lineage>
        <taxon>Bacteria</taxon>
        <taxon>Bacillati</taxon>
        <taxon>Bacillota</taxon>
        <taxon>Bacilli</taxon>
        <taxon>Bacillales</taxon>
        <taxon>Bacillaceae</taxon>
        <taxon>Rossellomorea</taxon>
    </lineage>
</organism>
<dbReference type="RefSeq" id="WP_205167833.1">
    <property type="nucleotide sequence ID" value="NZ_JAFBDZ010000001.1"/>
</dbReference>
<dbReference type="InterPro" id="IPR013096">
    <property type="entry name" value="Cupin_2"/>
</dbReference>
<protein>
    <submittedName>
        <fullName evidence="3">Quercetin dioxygenase-like cupin family protein</fullName>
    </submittedName>
</protein>
<dbReference type="Gene3D" id="2.60.120.10">
    <property type="entry name" value="Jelly Rolls"/>
    <property type="match status" value="1"/>
</dbReference>
<dbReference type="InterPro" id="IPR051610">
    <property type="entry name" value="GPI/OXD"/>
</dbReference>
<name>A0ABS2N6S7_9BACI</name>
<comment type="caution">
    <text evidence="3">The sequence shown here is derived from an EMBL/GenBank/DDBJ whole genome shotgun (WGS) entry which is preliminary data.</text>
</comment>
<dbReference type="Proteomes" id="UP001646157">
    <property type="component" value="Unassembled WGS sequence"/>
</dbReference>
<keyword evidence="4" id="KW-1185">Reference proteome</keyword>
<dbReference type="PANTHER" id="PTHR35848">
    <property type="entry name" value="OXALATE-BINDING PROTEIN"/>
    <property type="match status" value="1"/>
</dbReference>
<evidence type="ECO:0000313" key="3">
    <source>
        <dbReference type="EMBL" id="MBM7583565.1"/>
    </source>
</evidence>
<proteinExistence type="predicted"/>
<dbReference type="EMBL" id="JAFBDZ010000001">
    <property type="protein sequence ID" value="MBM7583565.1"/>
    <property type="molecule type" value="Genomic_DNA"/>
</dbReference>
<keyword evidence="1" id="KW-0479">Metal-binding</keyword>
<feature type="domain" description="Cupin type-2" evidence="2">
    <location>
        <begin position="42"/>
        <end position="109"/>
    </location>
</feature>
<evidence type="ECO:0000259" key="2">
    <source>
        <dbReference type="Pfam" id="PF07883"/>
    </source>
</evidence>
<dbReference type="Pfam" id="PF07883">
    <property type="entry name" value="Cupin_2"/>
    <property type="match status" value="1"/>
</dbReference>